<evidence type="ECO:0000256" key="8">
    <source>
        <dbReference type="PROSITE-ProRule" id="PRU10010"/>
    </source>
</evidence>
<dbReference type="GO" id="GO:0051287">
    <property type="term" value="F:NAD binding"/>
    <property type="evidence" value="ECO:0007669"/>
    <property type="project" value="InterPro"/>
</dbReference>
<dbReference type="Proteomes" id="UP000423525">
    <property type="component" value="Chromosome"/>
</dbReference>
<keyword evidence="5 7" id="KW-0560">Oxidoreductase</keyword>
<dbReference type="GO" id="GO:0070401">
    <property type="term" value="F:NADP+ binding"/>
    <property type="evidence" value="ECO:0007669"/>
    <property type="project" value="InterPro"/>
</dbReference>
<comment type="similarity">
    <text evidence="7">Belongs to the NAGSA dehydrogenase family. Type 1 subfamily.</text>
</comment>
<evidence type="ECO:0000313" key="10">
    <source>
        <dbReference type="EMBL" id="VZH85158.1"/>
    </source>
</evidence>
<comment type="pathway">
    <text evidence="1 7">Amino-acid biosynthesis; L-arginine biosynthesis; N(2)-acetyl-L-ornithine from L-glutamate: step 3/4.</text>
</comment>
<evidence type="ECO:0000256" key="1">
    <source>
        <dbReference type="ARBA" id="ARBA00004862"/>
    </source>
</evidence>
<evidence type="ECO:0000256" key="4">
    <source>
        <dbReference type="ARBA" id="ARBA00022857"/>
    </source>
</evidence>
<dbReference type="InterPro" id="IPR050085">
    <property type="entry name" value="AGPR"/>
</dbReference>
<comment type="catalytic activity">
    <reaction evidence="6 7">
        <text>N-acetyl-L-glutamate 5-semialdehyde + phosphate + NADP(+) = N-acetyl-L-glutamyl 5-phosphate + NADPH + H(+)</text>
        <dbReference type="Rhea" id="RHEA:21588"/>
        <dbReference type="ChEBI" id="CHEBI:15378"/>
        <dbReference type="ChEBI" id="CHEBI:29123"/>
        <dbReference type="ChEBI" id="CHEBI:43474"/>
        <dbReference type="ChEBI" id="CHEBI:57783"/>
        <dbReference type="ChEBI" id="CHEBI:57936"/>
        <dbReference type="ChEBI" id="CHEBI:58349"/>
        <dbReference type="EC" id="1.2.1.38"/>
    </reaction>
</comment>
<dbReference type="UniPathway" id="UPA00068">
    <property type="reaction ID" value="UER00108"/>
</dbReference>
<dbReference type="Gene3D" id="3.40.50.720">
    <property type="entry name" value="NAD(P)-binding Rossmann-like Domain"/>
    <property type="match status" value="1"/>
</dbReference>
<keyword evidence="7" id="KW-0963">Cytoplasm</keyword>
<comment type="function">
    <text evidence="7">Catalyzes the NADPH-dependent reduction of N-acetyl-5-glutamyl phosphate to yield N-acetyl-L-glutamate 5-semialdehyde.</text>
</comment>
<feature type="active site" evidence="7 8">
    <location>
        <position position="155"/>
    </location>
</feature>
<evidence type="ECO:0000259" key="9">
    <source>
        <dbReference type="SMART" id="SM00859"/>
    </source>
</evidence>
<keyword evidence="2 7" id="KW-0055">Arginine biosynthesis</keyword>
<evidence type="ECO:0000256" key="6">
    <source>
        <dbReference type="ARBA" id="ARBA00050557"/>
    </source>
</evidence>
<dbReference type="SUPFAM" id="SSF55347">
    <property type="entry name" value="Glyceraldehyde-3-phosphate dehydrogenase-like, C-terminal domain"/>
    <property type="match status" value="1"/>
</dbReference>
<proteinExistence type="inferred from homology"/>
<dbReference type="PANTHER" id="PTHR32338">
    <property type="entry name" value="N-ACETYL-GAMMA-GLUTAMYL-PHOSPHATE REDUCTASE, CHLOROPLASTIC-RELATED-RELATED"/>
    <property type="match status" value="1"/>
</dbReference>
<accession>A0A6I8MEK5</accession>
<dbReference type="EMBL" id="LR738855">
    <property type="protein sequence ID" value="VZH85158.1"/>
    <property type="molecule type" value="Genomic_DNA"/>
</dbReference>
<keyword evidence="4 7" id="KW-0521">NADP</keyword>
<evidence type="ECO:0000256" key="3">
    <source>
        <dbReference type="ARBA" id="ARBA00022605"/>
    </source>
</evidence>
<dbReference type="FunFam" id="3.30.360.10:FF:000014">
    <property type="entry name" value="N-acetyl-gamma-glutamyl-phosphate reductase"/>
    <property type="match status" value="1"/>
</dbReference>
<dbReference type="NCBIfam" id="TIGR01850">
    <property type="entry name" value="argC"/>
    <property type="match status" value="1"/>
</dbReference>
<dbReference type="PROSITE" id="PS01224">
    <property type="entry name" value="ARGC"/>
    <property type="match status" value="1"/>
</dbReference>
<dbReference type="Gene3D" id="3.30.360.10">
    <property type="entry name" value="Dihydrodipicolinate Reductase, domain 2"/>
    <property type="match status" value="1"/>
</dbReference>
<evidence type="ECO:0000313" key="11">
    <source>
        <dbReference type="Proteomes" id="UP000423525"/>
    </source>
</evidence>
<dbReference type="SMART" id="SM00859">
    <property type="entry name" value="Semialdhyde_dh"/>
    <property type="match status" value="1"/>
</dbReference>
<protein>
    <recommendedName>
        <fullName evidence="7">N-acetyl-gamma-glutamyl-phosphate reductase</fullName>
        <shortName evidence="7">AGPR</shortName>
        <ecNumber evidence="7">1.2.1.38</ecNumber>
    </recommendedName>
    <alternativeName>
        <fullName evidence="7">N-acetyl-glutamate semialdehyde dehydrogenase</fullName>
        <shortName evidence="7">NAGSA dehydrogenase</shortName>
    </alternativeName>
</protein>
<feature type="domain" description="Semialdehyde dehydrogenase NAD-binding" evidence="9">
    <location>
        <begin position="8"/>
        <end position="145"/>
    </location>
</feature>
<keyword evidence="3 7" id="KW-0028">Amino-acid biosynthesis</keyword>
<dbReference type="InterPro" id="IPR000706">
    <property type="entry name" value="AGPR_type-1"/>
</dbReference>
<dbReference type="InterPro" id="IPR023013">
    <property type="entry name" value="AGPR_AS"/>
</dbReference>
<dbReference type="GO" id="GO:0003942">
    <property type="term" value="F:N-acetyl-gamma-glutamyl-phosphate reductase activity"/>
    <property type="evidence" value="ECO:0007669"/>
    <property type="project" value="UniProtKB-UniRule"/>
</dbReference>
<evidence type="ECO:0000256" key="5">
    <source>
        <dbReference type="ARBA" id="ARBA00023002"/>
    </source>
</evidence>
<organism evidence="10 11">
    <name type="scientific">Corynebacterium rouxii</name>
    <dbReference type="NCBI Taxonomy" id="2719119"/>
    <lineage>
        <taxon>Bacteria</taxon>
        <taxon>Bacillati</taxon>
        <taxon>Actinomycetota</taxon>
        <taxon>Actinomycetes</taxon>
        <taxon>Mycobacteriales</taxon>
        <taxon>Corynebacteriaceae</taxon>
        <taxon>Corynebacterium</taxon>
    </lineage>
</organism>
<sequence length="351" mass="36781">MIAAMNIKVAIVGASGYAGGEILRLLLQHPLYLSGQLSIGALMGSSTVGQTVGELMPHLPELADRIVEPTDIAILKSHDVVFLALPHGFSAEIAQQLPPEITVIDCAADFRLRDQKDWDAYYGGKHAGSWPYGIPEMPGHRDLIASSKRIAVPGCFPTGATLALLPAIAAHIIEPDVSVVSITGVSGAGKKASVAMLGAETMGSLKAYNVAGKHRHTPEISQNLSEYADQKVVVSFTPVLAPLPRGILTTATAKLASGITSDEIREVYLNAYENEPFVHILPSGQQPQTQAVVGSNMCHIQVDVDDHSGKLVVTSAIDNLTKGTAGAAVQCMNLSLEVSETSGLPCGGVAP</sequence>
<evidence type="ECO:0000256" key="2">
    <source>
        <dbReference type="ARBA" id="ARBA00022571"/>
    </source>
</evidence>
<comment type="subcellular location">
    <subcellularLocation>
        <location evidence="7">Cytoplasm</location>
    </subcellularLocation>
</comment>
<dbReference type="KEGG" id="crf:FRC0190_01138"/>
<dbReference type="SUPFAM" id="SSF51735">
    <property type="entry name" value="NAD(P)-binding Rossmann-fold domains"/>
    <property type="match status" value="1"/>
</dbReference>
<dbReference type="Pfam" id="PF22698">
    <property type="entry name" value="Semialdhyde_dhC_1"/>
    <property type="match status" value="1"/>
</dbReference>
<dbReference type="PANTHER" id="PTHR32338:SF10">
    <property type="entry name" value="N-ACETYL-GAMMA-GLUTAMYL-PHOSPHATE REDUCTASE, CHLOROPLASTIC-RELATED"/>
    <property type="match status" value="1"/>
</dbReference>
<dbReference type="InterPro" id="IPR036291">
    <property type="entry name" value="NAD(P)-bd_dom_sf"/>
</dbReference>
<dbReference type="InterPro" id="IPR000534">
    <property type="entry name" value="Semialdehyde_DH_NAD-bd"/>
</dbReference>
<evidence type="ECO:0000256" key="7">
    <source>
        <dbReference type="HAMAP-Rule" id="MF_00150"/>
    </source>
</evidence>
<dbReference type="CDD" id="cd24148">
    <property type="entry name" value="AGPR_1_actinobacAGPR_like"/>
    <property type="match status" value="1"/>
</dbReference>
<dbReference type="GO" id="GO:0006526">
    <property type="term" value="P:L-arginine biosynthetic process"/>
    <property type="evidence" value="ECO:0007669"/>
    <property type="project" value="UniProtKB-UniRule"/>
</dbReference>
<dbReference type="HAMAP" id="MF_00150">
    <property type="entry name" value="ArgC_type1"/>
    <property type="match status" value="1"/>
</dbReference>
<dbReference type="GO" id="GO:0005737">
    <property type="term" value="C:cytoplasm"/>
    <property type="evidence" value="ECO:0007669"/>
    <property type="project" value="UniProtKB-SubCell"/>
</dbReference>
<dbReference type="CDD" id="cd23934">
    <property type="entry name" value="AGPR_1_C"/>
    <property type="match status" value="1"/>
</dbReference>
<name>A0A6I8MEK5_9CORY</name>
<dbReference type="EC" id="1.2.1.38" evidence="7"/>
<gene>
    <name evidence="7" type="primary">argC</name>
    <name evidence="10" type="ORF">FRC0190_01138</name>
</gene>
<reference evidence="10 11" key="1">
    <citation type="submission" date="2019-11" db="EMBL/GenBank/DDBJ databases">
        <authorList>
            <person name="Brisse S."/>
        </authorList>
    </citation>
    <scope>NUCLEOTIDE SEQUENCE [LARGE SCALE GENOMIC DNA]</scope>
    <source>
        <strain evidence="10">FRC0190</strain>
    </source>
</reference>
<dbReference type="InterPro" id="IPR058924">
    <property type="entry name" value="AGPR_dimerisation_dom"/>
</dbReference>
<dbReference type="AlphaFoldDB" id="A0A6I8MEK5"/>
<dbReference type="Pfam" id="PF01118">
    <property type="entry name" value="Semialdhyde_dh"/>
    <property type="match status" value="1"/>
</dbReference>